<dbReference type="GeneID" id="78293834"/>
<dbReference type="InterPro" id="IPR022892">
    <property type="entry name" value="RNaseHI"/>
</dbReference>
<feature type="binding site" evidence="11">
    <location>
        <position position="69"/>
    </location>
    <ligand>
        <name>Mg(2+)</name>
        <dbReference type="ChEBI" id="CHEBI:18420"/>
        <label>1</label>
    </ligand>
</feature>
<evidence type="ECO:0000313" key="15">
    <source>
        <dbReference type="Proteomes" id="UP000245959"/>
    </source>
</evidence>
<dbReference type="FunFam" id="3.30.420.10:FF:000089">
    <property type="entry name" value="Ribonuclease H"/>
    <property type="match status" value="1"/>
</dbReference>
<dbReference type="PANTHER" id="PTHR10642:SF26">
    <property type="entry name" value="RIBONUCLEASE H1"/>
    <property type="match status" value="1"/>
</dbReference>
<dbReference type="InterPro" id="IPR036397">
    <property type="entry name" value="RNaseH_sf"/>
</dbReference>
<reference evidence="13 16" key="2">
    <citation type="submission" date="2020-04" db="EMBL/GenBank/DDBJ databases">
        <authorList>
            <person name="Hitch T.C.A."/>
            <person name="Wylensek D."/>
            <person name="Clavel T."/>
        </authorList>
    </citation>
    <scope>NUCLEOTIDE SEQUENCE [LARGE SCALE GENOMIC DNA]</scope>
    <source>
        <strain evidence="13 16">COR2-253-APC-1A</strain>
    </source>
</reference>
<dbReference type="InterPro" id="IPR002156">
    <property type="entry name" value="RNaseH_domain"/>
</dbReference>
<dbReference type="GO" id="GO:0000287">
    <property type="term" value="F:magnesium ion binding"/>
    <property type="evidence" value="ECO:0007669"/>
    <property type="project" value="UniProtKB-UniRule"/>
</dbReference>
<evidence type="ECO:0000313" key="14">
    <source>
        <dbReference type="EMBL" id="PVY45473.1"/>
    </source>
</evidence>
<dbReference type="Proteomes" id="UP000245959">
    <property type="component" value="Unassembled WGS sequence"/>
</dbReference>
<keyword evidence="8 11" id="KW-0255">Endonuclease</keyword>
<comment type="catalytic activity">
    <reaction evidence="1 11">
        <text>Endonucleolytic cleavage to 5'-phosphomonoester.</text>
        <dbReference type="EC" id="3.1.26.4"/>
    </reaction>
</comment>
<proteinExistence type="inferred from homology"/>
<dbReference type="Gene3D" id="3.30.420.10">
    <property type="entry name" value="Ribonuclease H-like superfamily/Ribonuclease H"/>
    <property type="match status" value="1"/>
</dbReference>
<feature type="binding site" evidence="11">
    <location>
        <position position="134"/>
    </location>
    <ligand>
        <name>Mg(2+)</name>
        <dbReference type="ChEBI" id="CHEBI:18420"/>
        <label>2</label>
    </ligand>
</feature>
<dbReference type="OrthoDB" id="7845843at2"/>
<name>A0A2U1B9Y5_9BACT</name>
<dbReference type="InterPro" id="IPR012337">
    <property type="entry name" value="RNaseH-like_sf"/>
</dbReference>
<evidence type="ECO:0000256" key="9">
    <source>
        <dbReference type="ARBA" id="ARBA00022801"/>
    </source>
</evidence>
<feature type="binding site" evidence="11">
    <location>
        <position position="47"/>
    </location>
    <ligand>
        <name>Mg(2+)</name>
        <dbReference type="ChEBI" id="CHEBI:18420"/>
        <label>1</label>
    </ligand>
</feature>
<dbReference type="Proteomes" id="UP000576225">
    <property type="component" value="Unassembled WGS sequence"/>
</dbReference>
<dbReference type="RefSeq" id="WP_116882503.1">
    <property type="nucleotide sequence ID" value="NZ_CABMMC010000065.1"/>
</dbReference>
<dbReference type="GO" id="GO:0004523">
    <property type="term" value="F:RNA-DNA hybrid ribonuclease activity"/>
    <property type="evidence" value="ECO:0007669"/>
    <property type="project" value="UniProtKB-UniRule"/>
</dbReference>
<keyword evidence="9 11" id="KW-0378">Hydrolase</keyword>
<accession>A0A2U1B9Y5</accession>
<feature type="domain" description="RNase H type-1" evidence="12">
    <location>
        <begin position="1"/>
        <end position="142"/>
    </location>
</feature>
<organism evidence="14 15">
    <name type="scientific">Victivallis vadensis</name>
    <dbReference type="NCBI Taxonomy" id="172901"/>
    <lineage>
        <taxon>Bacteria</taxon>
        <taxon>Pseudomonadati</taxon>
        <taxon>Lentisphaerota</taxon>
        <taxon>Lentisphaeria</taxon>
        <taxon>Victivallales</taxon>
        <taxon>Victivallaceae</taxon>
        <taxon>Victivallis</taxon>
    </lineage>
</organism>
<evidence type="ECO:0000313" key="16">
    <source>
        <dbReference type="Proteomes" id="UP000576225"/>
    </source>
</evidence>
<evidence type="ECO:0000313" key="13">
    <source>
        <dbReference type="EMBL" id="NMD87876.1"/>
    </source>
</evidence>
<comment type="cofactor">
    <cofactor evidence="11">
        <name>Mg(2+)</name>
        <dbReference type="ChEBI" id="CHEBI:18420"/>
    </cofactor>
    <text evidence="11">Binds 1 Mg(2+) ion per subunit. May bind a second metal ion at a regulatory site, or after substrate binding.</text>
</comment>
<evidence type="ECO:0000256" key="7">
    <source>
        <dbReference type="ARBA" id="ARBA00022723"/>
    </source>
</evidence>
<comment type="subcellular location">
    <subcellularLocation>
        <location evidence="11">Cytoplasm</location>
    </subcellularLocation>
</comment>
<keyword evidence="15" id="KW-1185">Reference proteome</keyword>
<comment type="function">
    <text evidence="2 11">Endonuclease that specifically degrades the RNA of RNA-DNA hybrids.</text>
</comment>
<keyword evidence="11" id="KW-0963">Cytoplasm</keyword>
<keyword evidence="7 11" id="KW-0479">Metal-binding</keyword>
<dbReference type="GO" id="GO:0003676">
    <property type="term" value="F:nucleic acid binding"/>
    <property type="evidence" value="ECO:0007669"/>
    <property type="project" value="InterPro"/>
</dbReference>
<dbReference type="PROSITE" id="PS50879">
    <property type="entry name" value="RNASE_H_1"/>
    <property type="match status" value="1"/>
</dbReference>
<keyword evidence="10 11" id="KW-0460">Magnesium</keyword>
<evidence type="ECO:0000256" key="4">
    <source>
        <dbReference type="ARBA" id="ARBA00011245"/>
    </source>
</evidence>
<dbReference type="GO" id="GO:0043137">
    <property type="term" value="P:DNA replication, removal of RNA primer"/>
    <property type="evidence" value="ECO:0007669"/>
    <property type="project" value="TreeGrafter"/>
</dbReference>
<dbReference type="HAMAP" id="MF_00042">
    <property type="entry name" value="RNase_H"/>
    <property type="match status" value="1"/>
</dbReference>
<dbReference type="InterPro" id="IPR050092">
    <property type="entry name" value="RNase_H"/>
</dbReference>
<comment type="subunit">
    <text evidence="4 11">Monomer.</text>
</comment>
<evidence type="ECO:0000256" key="3">
    <source>
        <dbReference type="ARBA" id="ARBA00005300"/>
    </source>
</evidence>
<dbReference type="CDD" id="cd09278">
    <property type="entry name" value="RNase_HI_prokaryote_like"/>
    <property type="match status" value="1"/>
</dbReference>
<feature type="binding site" evidence="11">
    <location>
        <position position="9"/>
    </location>
    <ligand>
        <name>Mg(2+)</name>
        <dbReference type="ChEBI" id="CHEBI:18420"/>
        <label>2</label>
    </ligand>
</feature>
<keyword evidence="6 11" id="KW-0540">Nuclease</keyword>
<comment type="similarity">
    <text evidence="3 11">Belongs to the RNase H family.</text>
</comment>
<evidence type="ECO:0000256" key="1">
    <source>
        <dbReference type="ARBA" id="ARBA00000077"/>
    </source>
</evidence>
<dbReference type="EC" id="3.1.26.4" evidence="5 11"/>
<dbReference type="EMBL" id="QEKH01000002">
    <property type="protein sequence ID" value="PVY45473.1"/>
    <property type="molecule type" value="Genomic_DNA"/>
</dbReference>
<evidence type="ECO:0000256" key="5">
    <source>
        <dbReference type="ARBA" id="ARBA00012180"/>
    </source>
</evidence>
<dbReference type="Pfam" id="PF00075">
    <property type="entry name" value="RNase_H"/>
    <property type="match status" value="1"/>
</dbReference>
<dbReference type="SUPFAM" id="SSF53098">
    <property type="entry name" value="Ribonuclease H-like"/>
    <property type="match status" value="1"/>
</dbReference>
<dbReference type="GO" id="GO:0005737">
    <property type="term" value="C:cytoplasm"/>
    <property type="evidence" value="ECO:0007669"/>
    <property type="project" value="UniProtKB-SubCell"/>
</dbReference>
<dbReference type="AlphaFoldDB" id="A0A2U1B9Y5"/>
<reference evidence="14 15" key="1">
    <citation type="submission" date="2018-04" db="EMBL/GenBank/DDBJ databases">
        <title>Genomic Encyclopedia of Type Strains, Phase IV (KMG-IV): sequencing the most valuable type-strain genomes for metagenomic binning, comparative biology and taxonomic classification.</title>
        <authorList>
            <person name="Goeker M."/>
        </authorList>
    </citation>
    <scope>NUCLEOTIDE SEQUENCE [LARGE SCALE GENOMIC DNA]</scope>
    <source>
        <strain evidence="14 15">DSM 14823</strain>
    </source>
</reference>
<dbReference type="NCBIfam" id="NF001236">
    <property type="entry name" value="PRK00203.1"/>
    <property type="match status" value="1"/>
</dbReference>
<evidence type="ECO:0000256" key="6">
    <source>
        <dbReference type="ARBA" id="ARBA00022722"/>
    </source>
</evidence>
<evidence type="ECO:0000259" key="12">
    <source>
        <dbReference type="PROSITE" id="PS50879"/>
    </source>
</evidence>
<dbReference type="PANTHER" id="PTHR10642">
    <property type="entry name" value="RIBONUCLEASE H1"/>
    <property type="match status" value="1"/>
</dbReference>
<sequence length="154" mass="17297">MKSVQIYTDGACKGNPGPGGYGAVLLYKTYRRELSGGFRHTTNNRMEIFAAIAAVELLNEPCEITLYSDSSYLVNAVTKRWLYNWKRSGWVKRDGQPVNNIDLWKRFLAAVEPHKLHMVWVKGHADNVENSRCDALAVAAAARRNALPPDTGFR</sequence>
<evidence type="ECO:0000256" key="2">
    <source>
        <dbReference type="ARBA" id="ARBA00004065"/>
    </source>
</evidence>
<comment type="caution">
    <text evidence="14">The sequence shown here is derived from an EMBL/GenBank/DDBJ whole genome shotgun (WGS) entry which is preliminary data.</text>
</comment>
<protein>
    <recommendedName>
        <fullName evidence="5 11">Ribonuclease H</fullName>
        <shortName evidence="11">RNase H</shortName>
        <ecNumber evidence="5 11">3.1.26.4</ecNumber>
    </recommendedName>
</protein>
<evidence type="ECO:0000256" key="11">
    <source>
        <dbReference type="HAMAP-Rule" id="MF_00042"/>
    </source>
</evidence>
<gene>
    <name evidence="11 13" type="primary">rnhA</name>
    <name evidence="14" type="ORF">C8D82_10244</name>
    <name evidence="13" type="ORF">HF882_14910</name>
</gene>
<evidence type="ECO:0000256" key="10">
    <source>
        <dbReference type="ARBA" id="ARBA00022842"/>
    </source>
</evidence>
<feature type="binding site" evidence="11">
    <location>
        <position position="9"/>
    </location>
    <ligand>
        <name>Mg(2+)</name>
        <dbReference type="ChEBI" id="CHEBI:18420"/>
        <label>1</label>
    </ligand>
</feature>
<dbReference type="EMBL" id="JABAEW010000032">
    <property type="protein sequence ID" value="NMD87876.1"/>
    <property type="molecule type" value="Genomic_DNA"/>
</dbReference>
<evidence type="ECO:0000256" key="8">
    <source>
        <dbReference type="ARBA" id="ARBA00022759"/>
    </source>
</evidence>